<keyword evidence="3" id="KW-1185">Reference proteome</keyword>
<comment type="caution">
    <text evidence="2">The sequence shown here is derived from an EMBL/GenBank/DDBJ whole genome shotgun (WGS) entry which is preliminary data.</text>
</comment>
<dbReference type="EMBL" id="SPHZ02000007">
    <property type="protein sequence ID" value="KAF0909531.1"/>
    <property type="molecule type" value="Genomic_DNA"/>
</dbReference>
<sequence length="184" mass="18705">MGEIDGGGELGLRPLGVAQSELARAAGGKEVTALLAAAAAAQGTSNRRLRQGWQRVCSMGGEGMGEIDGGGKLGLGPLGVAQSDREAVAAAVKKLRLNDALANVVPDFDLAGHGHRPSTSAAEPSASHSHADDVVVVVAVARSDPEPEAVTLRAASQDRTAASRASGRRRAEDEADHEPACGHH</sequence>
<evidence type="ECO:0000313" key="2">
    <source>
        <dbReference type="EMBL" id="KAF0909531.1"/>
    </source>
</evidence>
<evidence type="ECO:0000256" key="1">
    <source>
        <dbReference type="SAM" id="MobiDB-lite"/>
    </source>
</evidence>
<evidence type="ECO:0008006" key="4">
    <source>
        <dbReference type="Google" id="ProtNLM"/>
    </source>
</evidence>
<feature type="compositionally biased region" description="Basic and acidic residues" evidence="1">
    <location>
        <begin position="169"/>
        <end position="184"/>
    </location>
</feature>
<evidence type="ECO:0000313" key="3">
    <source>
        <dbReference type="Proteomes" id="UP000479710"/>
    </source>
</evidence>
<proteinExistence type="predicted"/>
<dbReference type="Proteomes" id="UP000479710">
    <property type="component" value="Unassembled WGS sequence"/>
</dbReference>
<name>A0A6G1DAR2_9ORYZ</name>
<accession>A0A6G1DAR2</accession>
<gene>
    <name evidence="2" type="ORF">E2562_037168</name>
</gene>
<dbReference type="AlphaFoldDB" id="A0A6G1DAR2"/>
<reference evidence="2 3" key="1">
    <citation type="submission" date="2019-11" db="EMBL/GenBank/DDBJ databases">
        <title>Whole genome sequence of Oryza granulata.</title>
        <authorList>
            <person name="Li W."/>
        </authorList>
    </citation>
    <scope>NUCLEOTIDE SEQUENCE [LARGE SCALE GENOMIC DNA]</scope>
    <source>
        <strain evidence="3">cv. Menghai</strain>
        <tissue evidence="2">Leaf</tissue>
    </source>
</reference>
<organism evidence="2 3">
    <name type="scientific">Oryza meyeriana var. granulata</name>
    <dbReference type="NCBI Taxonomy" id="110450"/>
    <lineage>
        <taxon>Eukaryota</taxon>
        <taxon>Viridiplantae</taxon>
        <taxon>Streptophyta</taxon>
        <taxon>Embryophyta</taxon>
        <taxon>Tracheophyta</taxon>
        <taxon>Spermatophyta</taxon>
        <taxon>Magnoliopsida</taxon>
        <taxon>Liliopsida</taxon>
        <taxon>Poales</taxon>
        <taxon>Poaceae</taxon>
        <taxon>BOP clade</taxon>
        <taxon>Oryzoideae</taxon>
        <taxon>Oryzeae</taxon>
        <taxon>Oryzinae</taxon>
        <taxon>Oryza</taxon>
        <taxon>Oryza meyeriana</taxon>
    </lineage>
</organism>
<feature type="region of interest" description="Disordered" evidence="1">
    <location>
        <begin position="145"/>
        <end position="184"/>
    </location>
</feature>
<protein>
    <recommendedName>
        <fullName evidence="4">DUF834 domain-containing protein</fullName>
    </recommendedName>
</protein>